<keyword evidence="4" id="KW-0732">Signal</keyword>
<evidence type="ECO:0000256" key="2">
    <source>
        <dbReference type="ARBA" id="ARBA00022801"/>
    </source>
</evidence>
<proteinExistence type="inferred from homology"/>
<evidence type="ECO:0000256" key="1">
    <source>
        <dbReference type="ARBA" id="ARBA00007401"/>
    </source>
</evidence>
<dbReference type="InterPro" id="IPR017853">
    <property type="entry name" value="GH"/>
</dbReference>
<dbReference type="PRINTS" id="PR00132">
    <property type="entry name" value="GLHYDRLASE2"/>
</dbReference>
<feature type="domain" description="Glycosyl hydrolases family 2 sugar binding" evidence="7">
    <location>
        <begin position="55"/>
        <end position="208"/>
    </location>
</feature>
<dbReference type="InterPro" id="IPR006102">
    <property type="entry name" value="Ig-like_GH2"/>
</dbReference>
<feature type="domain" description="Malectin" evidence="8">
    <location>
        <begin position="757"/>
        <end position="889"/>
    </location>
</feature>
<dbReference type="PANTHER" id="PTHR42732:SF1">
    <property type="entry name" value="BETA-MANNOSIDASE"/>
    <property type="match status" value="1"/>
</dbReference>
<dbReference type="InterPro" id="IPR006101">
    <property type="entry name" value="Glyco_hydro_2"/>
</dbReference>
<dbReference type="Proteomes" id="UP000282977">
    <property type="component" value="Unassembled WGS sequence"/>
</dbReference>
<keyword evidence="2" id="KW-0378">Hydrolase</keyword>
<evidence type="ECO:0000259" key="5">
    <source>
        <dbReference type="Pfam" id="PF00703"/>
    </source>
</evidence>
<feature type="domain" description="Glycoside hydrolase family 2 immunoglobulin-like beta-sandwich" evidence="5">
    <location>
        <begin position="228"/>
        <end position="329"/>
    </location>
</feature>
<comment type="similarity">
    <text evidence="1">Belongs to the glycosyl hydrolase 2 family.</text>
</comment>
<dbReference type="SUPFAM" id="SSF51445">
    <property type="entry name" value="(Trans)glycosidases"/>
    <property type="match status" value="1"/>
</dbReference>
<evidence type="ECO:0000259" key="8">
    <source>
        <dbReference type="Pfam" id="PF11721"/>
    </source>
</evidence>
<dbReference type="InterPro" id="IPR006104">
    <property type="entry name" value="Glyco_hydro_2_N"/>
</dbReference>
<dbReference type="Pfam" id="PF02836">
    <property type="entry name" value="Glyco_hydro_2_C"/>
    <property type="match status" value="1"/>
</dbReference>
<evidence type="ECO:0000259" key="6">
    <source>
        <dbReference type="Pfam" id="PF02836"/>
    </source>
</evidence>
<evidence type="ECO:0000256" key="4">
    <source>
        <dbReference type="SAM" id="SignalP"/>
    </source>
</evidence>
<feature type="chain" id="PRO_5019214678" evidence="4">
    <location>
        <begin position="30"/>
        <end position="903"/>
    </location>
</feature>
<feature type="domain" description="Glycoside hydrolase family 2 catalytic" evidence="6">
    <location>
        <begin position="338"/>
        <end position="657"/>
    </location>
</feature>
<dbReference type="SUPFAM" id="SSF49785">
    <property type="entry name" value="Galactose-binding domain-like"/>
    <property type="match status" value="1"/>
</dbReference>
<dbReference type="Gene3D" id="2.60.40.10">
    <property type="entry name" value="Immunoglobulins"/>
    <property type="match status" value="2"/>
</dbReference>
<keyword evidence="10" id="KW-1185">Reference proteome</keyword>
<reference evidence="9 10" key="1">
    <citation type="submission" date="2019-01" db="EMBL/GenBank/DDBJ databases">
        <authorList>
            <person name="Chen W.-M."/>
        </authorList>
    </citation>
    <scope>NUCLEOTIDE SEQUENCE [LARGE SCALE GENOMIC DNA]</scope>
    <source>
        <strain evidence="9 10">TLA-22</strain>
    </source>
</reference>
<evidence type="ECO:0000259" key="7">
    <source>
        <dbReference type="Pfam" id="PF02837"/>
    </source>
</evidence>
<dbReference type="Pfam" id="PF11721">
    <property type="entry name" value="Malectin"/>
    <property type="match status" value="1"/>
</dbReference>
<dbReference type="InterPro" id="IPR013783">
    <property type="entry name" value="Ig-like_fold"/>
</dbReference>
<dbReference type="Gene3D" id="2.60.120.260">
    <property type="entry name" value="Galactose-binding domain-like"/>
    <property type="match status" value="1"/>
</dbReference>
<dbReference type="Pfam" id="PF00703">
    <property type="entry name" value="Glyco_hydro_2"/>
    <property type="match status" value="1"/>
</dbReference>
<dbReference type="InterPro" id="IPR021720">
    <property type="entry name" value="Malectin_dom"/>
</dbReference>
<feature type="signal peptide" evidence="4">
    <location>
        <begin position="1"/>
        <end position="29"/>
    </location>
</feature>
<dbReference type="InterPro" id="IPR008979">
    <property type="entry name" value="Galactose-bd-like_sf"/>
</dbReference>
<dbReference type="EMBL" id="RZUL01000007">
    <property type="protein sequence ID" value="RVT39497.1"/>
    <property type="molecule type" value="Genomic_DNA"/>
</dbReference>
<evidence type="ECO:0000313" key="9">
    <source>
        <dbReference type="EMBL" id="RVT39497.1"/>
    </source>
</evidence>
<keyword evidence="3" id="KW-0326">Glycosidase</keyword>
<sequence length="903" mass="98031">MDERHRRLNLRAGATMLAALSGLTFNATAQAQEAQPRQVEAAPSPRQVTPLMDGWRFHFGETPEAALQQDFDDSAWTSVSLPHSWNRMGNYAPERAEGSDVRQGSGWYRLNLPDIKPPEGKRVIIQFDGVGAIADLWVNGTHVGTHKGAFSRFRFDISDYLKSGQTNLLVVRADNSKPGPGSTTEHVIPLGGDFFVHGGLYRGVSLLTVDSAGFDLMDHGGPGVYVSTPSITAEAAKVAVLTRLRNTGRKPRRLSLTTHIADADGRIVATSMQPVALEASQAREITTALALPKPRLWQGRSDPYLYKVTAELRDGKRIIDRVTEPFGVRSFTIDAGRGFVLNGQPLRLHGASRHQDRQGKGWALTPEDHAEDMAIMAEMGVNTVRHAHYQHAQEWSDLADRTGMVVKAELPFVHQSAFDDGLSAPELLANARQQLTELIRQNYNHPSIMLWSVGNEIDIGAAIAALQRGGKGEPAKSRDMLINLDALAKAEDPSRPTVYVDCCEAVPSPLARPGAQILNDVTQVIGLNRYFGWYYGQPSDLTAALVDLRAKYPGRAMGLTEYGAGGAFTQHTDNPLGGTVHANGRPHPEEVQSWVHEETWKVVGSSNLLAGTWLWNMFDFASTSREEGEAYDLNDKGLVSYDRKTRKDAYYFYKAQWSQEPVLYLTGRRYVDRAYPVVDVRAYSNASSASLTVNGRAVGTVACPQRICVWPGVKLAAGENELSAQAEREGAQLTDTLRWTAPDAAAGLNIRAGHLTGITTSDGLRFGSDNFFSGGRASGLRLAGRTRLAPSNVTGTPDPELYGSYRAGEFSYSLPLPDGLWTVTLHMFEPEIDAAKASARAMTVQANGKQVLTGFNPASAAGGSLKAVTRSFPVQARGGQVMLTFSGGEGGAVVSAISVQPKR</sequence>
<dbReference type="OrthoDB" id="9758603at2"/>
<evidence type="ECO:0000313" key="10">
    <source>
        <dbReference type="Proteomes" id="UP000282977"/>
    </source>
</evidence>
<evidence type="ECO:0000256" key="3">
    <source>
        <dbReference type="ARBA" id="ARBA00023295"/>
    </source>
</evidence>
<protein>
    <submittedName>
        <fullName evidence="9">Beta-galactosidase</fullName>
    </submittedName>
</protein>
<dbReference type="InterPro" id="IPR006103">
    <property type="entry name" value="Glyco_hydro_2_cat"/>
</dbReference>
<dbReference type="Gene3D" id="2.60.120.430">
    <property type="entry name" value="Galactose-binding lectin"/>
    <property type="match status" value="1"/>
</dbReference>
<dbReference type="GO" id="GO:0004553">
    <property type="term" value="F:hydrolase activity, hydrolyzing O-glycosyl compounds"/>
    <property type="evidence" value="ECO:0007669"/>
    <property type="project" value="InterPro"/>
</dbReference>
<dbReference type="SUPFAM" id="SSF49303">
    <property type="entry name" value="beta-Galactosidase/glucuronidase domain"/>
    <property type="match status" value="1"/>
</dbReference>
<dbReference type="Pfam" id="PF02837">
    <property type="entry name" value="Glyco_hydro_2_N"/>
    <property type="match status" value="1"/>
</dbReference>
<dbReference type="Gene3D" id="3.20.20.80">
    <property type="entry name" value="Glycosidases"/>
    <property type="match status" value="1"/>
</dbReference>
<dbReference type="PANTHER" id="PTHR42732">
    <property type="entry name" value="BETA-GALACTOSIDASE"/>
    <property type="match status" value="1"/>
</dbReference>
<dbReference type="GO" id="GO:0005975">
    <property type="term" value="P:carbohydrate metabolic process"/>
    <property type="evidence" value="ECO:0007669"/>
    <property type="project" value="InterPro"/>
</dbReference>
<organism evidence="9 10">
    <name type="scientific">Sphingobium algorifonticola</name>
    <dbReference type="NCBI Taxonomy" id="2008318"/>
    <lineage>
        <taxon>Bacteria</taxon>
        <taxon>Pseudomonadati</taxon>
        <taxon>Pseudomonadota</taxon>
        <taxon>Alphaproteobacteria</taxon>
        <taxon>Sphingomonadales</taxon>
        <taxon>Sphingomonadaceae</taxon>
        <taxon>Sphingobium</taxon>
    </lineage>
</organism>
<dbReference type="InterPro" id="IPR051913">
    <property type="entry name" value="GH2_Domain-Containing"/>
</dbReference>
<dbReference type="InterPro" id="IPR036156">
    <property type="entry name" value="Beta-gal/glucu_dom_sf"/>
</dbReference>
<dbReference type="AlphaFoldDB" id="A0A437J4N3"/>
<gene>
    <name evidence="9" type="ORF">ENE74_15365</name>
</gene>
<accession>A0A437J4N3</accession>
<comment type="caution">
    <text evidence="9">The sequence shown here is derived from an EMBL/GenBank/DDBJ whole genome shotgun (WGS) entry which is preliminary data.</text>
</comment>
<name>A0A437J4N3_9SPHN</name>